<accession>A0A3L9Y6G4</accession>
<dbReference type="AlphaFoldDB" id="A0A3L9Y6G4"/>
<dbReference type="OrthoDB" id="1098070at2"/>
<protein>
    <submittedName>
        <fullName evidence="2">Plasmid stabilization system protein ParE</fullName>
    </submittedName>
</protein>
<reference evidence="2 3" key="1">
    <citation type="submission" date="2018-10" db="EMBL/GenBank/DDBJ databases">
        <title>Genomic Encyclopedia of Archaeal and Bacterial Type Strains, Phase II (KMG-II): from individual species to whole genera.</title>
        <authorList>
            <person name="Goeker M."/>
        </authorList>
    </citation>
    <scope>NUCLEOTIDE SEQUENCE [LARGE SCALE GENOMIC DNA]</scope>
    <source>
        <strain evidence="2 3">DSM 23424</strain>
    </source>
</reference>
<organism evidence="2 3">
    <name type="scientific">Ulvibacter antarcticus</name>
    <dbReference type="NCBI Taxonomy" id="442714"/>
    <lineage>
        <taxon>Bacteria</taxon>
        <taxon>Pseudomonadati</taxon>
        <taxon>Bacteroidota</taxon>
        <taxon>Flavobacteriia</taxon>
        <taxon>Flavobacteriales</taxon>
        <taxon>Flavobacteriaceae</taxon>
        <taxon>Ulvibacter</taxon>
    </lineage>
</organism>
<dbReference type="Pfam" id="PF05016">
    <property type="entry name" value="ParE_toxin"/>
    <property type="match status" value="1"/>
</dbReference>
<evidence type="ECO:0000256" key="1">
    <source>
        <dbReference type="ARBA" id="ARBA00022649"/>
    </source>
</evidence>
<dbReference type="Gene3D" id="3.30.2310.20">
    <property type="entry name" value="RelE-like"/>
    <property type="match status" value="1"/>
</dbReference>
<dbReference type="EMBL" id="REFC01000018">
    <property type="protein sequence ID" value="RMA56301.1"/>
    <property type="molecule type" value="Genomic_DNA"/>
</dbReference>
<evidence type="ECO:0000313" key="3">
    <source>
        <dbReference type="Proteomes" id="UP000271339"/>
    </source>
</evidence>
<keyword evidence="1" id="KW-1277">Toxin-antitoxin system</keyword>
<gene>
    <name evidence="2" type="ORF">BXY75_3423</name>
</gene>
<dbReference type="Proteomes" id="UP000271339">
    <property type="component" value="Unassembled WGS sequence"/>
</dbReference>
<dbReference type="RefSeq" id="WP_121908934.1">
    <property type="nucleotide sequence ID" value="NZ_REFC01000018.1"/>
</dbReference>
<dbReference type="InterPro" id="IPR035093">
    <property type="entry name" value="RelE/ParE_toxin_dom_sf"/>
</dbReference>
<keyword evidence="3" id="KW-1185">Reference proteome</keyword>
<proteinExistence type="predicted"/>
<sequence>MKSGYKIHWTDHALSELKDTIEHLEENWSDRELKIFSEELDHTIELISKNPDLFQVSKKAKNIRRAVVLKYNKLYYRTKDNSVEILSFFSTRTDPKKLKL</sequence>
<comment type="caution">
    <text evidence="2">The sequence shown here is derived from an EMBL/GenBank/DDBJ whole genome shotgun (WGS) entry which is preliminary data.</text>
</comment>
<name>A0A3L9Y6G4_9FLAO</name>
<evidence type="ECO:0000313" key="2">
    <source>
        <dbReference type="EMBL" id="RMA56301.1"/>
    </source>
</evidence>
<dbReference type="InterPro" id="IPR007712">
    <property type="entry name" value="RelE/ParE_toxin"/>
</dbReference>